<reference evidence="1 2" key="1">
    <citation type="submission" date="2024-05" db="EMBL/GenBank/DDBJ databases">
        <authorList>
            <person name="Wallberg A."/>
        </authorList>
    </citation>
    <scope>NUCLEOTIDE SEQUENCE [LARGE SCALE GENOMIC DNA]</scope>
</reference>
<evidence type="ECO:0000313" key="1">
    <source>
        <dbReference type="EMBL" id="CAL4113583.1"/>
    </source>
</evidence>
<proteinExistence type="predicted"/>
<protein>
    <submittedName>
        <fullName evidence="1">Uncharacterized protein</fullName>
    </submittedName>
</protein>
<accession>A0AAV2R370</accession>
<organism evidence="1 2">
    <name type="scientific">Meganyctiphanes norvegica</name>
    <name type="common">Northern krill</name>
    <name type="synonym">Thysanopoda norvegica</name>
    <dbReference type="NCBI Taxonomy" id="48144"/>
    <lineage>
        <taxon>Eukaryota</taxon>
        <taxon>Metazoa</taxon>
        <taxon>Ecdysozoa</taxon>
        <taxon>Arthropoda</taxon>
        <taxon>Crustacea</taxon>
        <taxon>Multicrustacea</taxon>
        <taxon>Malacostraca</taxon>
        <taxon>Eumalacostraca</taxon>
        <taxon>Eucarida</taxon>
        <taxon>Euphausiacea</taxon>
        <taxon>Euphausiidae</taxon>
        <taxon>Meganyctiphanes</taxon>
    </lineage>
</organism>
<feature type="non-terminal residue" evidence="1">
    <location>
        <position position="1"/>
    </location>
</feature>
<sequence length="133" mass="15908">DAETYFQFLIRFNIFGWLLKDIVGEQQTFSKDNIIEVIIEMDKLWKQYKDTLTDEKTITIFKMIMEVFVIHARNLKYKDADPKVMEILKRMFMILEGNMRPYKDLKDAISATWTIRVMTIRLAHLLGIKLEKI</sequence>
<dbReference type="EMBL" id="CAXKWB010015380">
    <property type="protein sequence ID" value="CAL4113583.1"/>
    <property type="molecule type" value="Genomic_DNA"/>
</dbReference>
<feature type="non-terminal residue" evidence="1">
    <location>
        <position position="133"/>
    </location>
</feature>
<comment type="caution">
    <text evidence="1">The sequence shown here is derived from an EMBL/GenBank/DDBJ whole genome shotgun (WGS) entry which is preliminary data.</text>
</comment>
<keyword evidence="2" id="KW-1185">Reference proteome</keyword>
<dbReference type="AlphaFoldDB" id="A0AAV2R370"/>
<gene>
    <name evidence="1" type="ORF">MNOR_LOCUS20152</name>
</gene>
<name>A0AAV2R370_MEGNR</name>
<dbReference type="Proteomes" id="UP001497623">
    <property type="component" value="Unassembled WGS sequence"/>
</dbReference>
<evidence type="ECO:0000313" key="2">
    <source>
        <dbReference type="Proteomes" id="UP001497623"/>
    </source>
</evidence>